<dbReference type="InterPro" id="IPR002937">
    <property type="entry name" value="Amino_oxidase"/>
</dbReference>
<dbReference type="Gene3D" id="3.30.70.1990">
    <property type="match status" value="1"/>
</dbReference>
<dbReference type="RefSeq" id="WP_283345421.1">
    <property type="nucleotide sequence ID" value="NZ_JASHIF010000014.1"/>
</dbReference>
<sequence>MEKIAIIGTGIAGMGCGHFLHQDYDISLFEQNNYIGGHTNTVTVDEEGTPVHIDTGFMVFNFQTYPNLCKLFDEIKAPIKKTDMSFSVQHVPSKLEYCGSGFNGLFAQRKQLFSLKHWKMLLQIGRFNEQSIKILDDPKYQNHTLGEYIREFGFGEDMLWKYLVPMSSAVWSTPMELMLDFPAVSLIRFFYNHGFLGLNTQHQWYTLDGGSRMYRDILIKPFQEKIQVGRAAVSVKKEANGVSVLLSDGTTELFDKVIIATHGDQALGLLEEPSVLQDKLLSKFKYQKNIATLHTDESIMPQNRLTWSSWNYRIEATENGLQPSIIYWMNQLQGVSKKKNYFVSINAQPNIDPSKILKVIEYEHPLFDVPAMQAQQQLHLLNTEGGIYFCGSYFKYGFHEDAFTSAVNLCRTLTGKNIYGS</sequence>
<dbReference type="Gene3D" id="3.50.50.60">
    <property type="entry name" value="FAD/NAD(P)-binding domain"/>
    <property type="match status" value="1"/>
</dbReference>
<dbReference type="PANTHER" id="PTHR42923:SF17">
    <property type="entry name" value="AMINE OXIDASE DOMAIN-CONTAINING PROTEIN"/>
    <property type="match status" value="1"/>
</dbReference>
<evidence type="ECO:0000313" key="3">
    <source>
        <dbReference type="Proteomes" id="UP001236507"/>
    </source>
</evidence>
<proteinExistence type="predicted"/>
<gene>
    <name evidence="2" type="ORF">QM524_16525</name>
</gene>
<dbReference type="Gene3D" id="1.10.405.20">
    <property type="match status" value="1"/>
</dbReference>
<protein>
    <submittedName>
        <fullName evidence="2">FAD-dependent oxidoreductase</fullName>
    </submittedName>
</protein>
<dbReference type="PANTHER" id="PTHR42923">
    <property type="entry name" value="PROTOPORPHYRINOGEN OXIDASE"/>
    <property type="match status" value="1"/>
</dbReference>
<dbReference type="PROSITE" id="PS51257">
    <property type="entry name" value="PROKAR_LIPOPROTEIN"/>
    <property type="match status" value="1"/>
</dbReference>
<name>A0ABT6YB67_9BACT</name>
<keyword evidence="3" id="KW-1185">Reference proteome</keyword>
<dbReference type="EMBL" id="JASHIF010000014">
    <property type="protein sequence ID" value="MDI9860823.1"/>
    <property type="molecule type" value="Genomic_DNA"/>
</dbReference>
<dbReference type="InterPro" id="IPR036188">
    <property type="entry name" value="FAD/NAD-bd_sf"/>
</dbReference>
<feature type="domain" description="Amine oxidase" evidence="1">
    <location>
        <begin position="21"/>
        <end position="270"/>
    </location>
</feature>
<dbReference type="SUPFAM" id="SSF51905">
    <property type="entry name" value="FAD/NAD(P)-binding domain"/>
    <property type="match status" value="1"/>
</dbReference>
<dbReference type="InterPro" id="IPR050464">
    <property type="entry name" value="Zeta_carotene_desat/Oxidored"/>
</dbReference>
<comment type="caution">
    <text evidence="2">The sequence shown here is derived from an EMBL/GenBank/DDBJ whole genome shotgun (WGS) entry which is preliminary data.</text>
</comment>
<dbReference type="Pfam" id="PF01593">
    <property type="entry name" value="Amino_oxidase"/>
    <property type="match status" value="1"/>
</dbReference>
<dbReference type="Proteomes" id="UP001236507">
    <property type="component" value="Unassembled WGS sequence"/>
</dbReference>
<evidence type="ECO:0000259" key="1">
    <source>
        <dbReference type="Pfam" id="PF01593"/>
    </source>
</evidence>
<accession>A0ABT6YB67</accession>
<reference evidence="2 3" key="1">
    <citation type="submission" date="2023-05" db="EMBL/GenBank/DDBJ databases">
        <title>Novel species of genus Flectobacillus isolated from stream in China.</title>
        <authorList>
            <person name="Lu H."/>
        </authorList>
    </citation>
    <scope>NUCLEOTIDE SEQUENCE [LARGE SCALE GENOMIC DNA]</scope>
    <source>
        <strain evidence="2 3">KCTC 42575</strain>
    </source>
</reference>
<organism evidence="2 3">
    <name type="scientific">Flectobacillus roseus</name>
    <dbReference type="NCBI Taxonomy" id="502259"/>
    <lineage>
        <taxon>Bacteria</taxon>
        <taxon>Pseudomonadati</taxon>
        <taxon>Bacteroidota</taxon>
        <taxon>Cytophagia</taxon>
        <taxon>Cytophagales</taxon>
        <taxon>Flectobacillaceae</taxon>
        <taxon>Flectobacillus</taxon>
    </lineage>
</organism>
<evidence type="ECO:0000313" key="2">
    <source>
        <dbReference type="EMBL" id="MDI9860823.1"/>
    </source>
</evidence>